<name>X1TKX9_9ZZZZ</name>
<sequence>MKRKILSILVAVMLLSSLTVMPVQAADPDDIEASIVKGLEWLVAQQDAVSGSWGGGYVMVSETAFAVVKLEDRAFELGYSGPFDPTYPYKENVEKGLDYLFTNAATVDIAVQPAGDPDTNDNDIGVKFGLQETYDTGIAMMAIAASRAPGRVVNVTGSAVDTWTYKDVLQDAVDYFAWGQTDEGSPGRGGWYYGPNEGWSDNSNSGYAVLGLRYAEAAPYGFACTIPAFVKTELDFWIDYI</sequence>
<dbReference type="SUPFAM" id="SSF48239">
    <property type="entry name" value="Terpenoid cyclases/Protein prenyltransferases"/>
    <property type="match status" value="1"/>
</dbReference>
<dbReference type="AlphaFoldDB" id="X1TKX9"/>
<evidence type="ECO:0000313" key="1">
    <source>
        <dbReference type="EMBL" id="GAI88240.1"/>
    </source>
</evidence>
<feature type="non-terminal residue" evidence="1">
    <location>
        <position position="241"/>
    </location>
</feature>
<accession>X1TKX9</accession>
<dbReference type="InterPro" id="IPR008930">
    <property type="entry name" value="Terpenoid_cyclase/PrenylTrfase"/>
</dbReference>
<gene>
    <name evidence="1" type="ORF">S12H4_37722</name>
</gene>
<reference evidence="1" key="1">
    <citation type="journal article" date="2014" name="Front. Microbiol.">
        <title>High frequency of phylogenetically diverse reductive dehalogenase-homologous genes in deep subseafloor sedimentary metagenomes.</title>
        <authorList>
            <person name="Kawai M."/>
            <person name="Futagami T."/>
            <person name="Toyoda A."/>
            <person name="Takaki Y."/>
            <person name="Nishi S."/>
            <person name="Hori S."/>
            <person name="Arai W."/>
            <person name="Tsubouchi T."/>
            <person name="Morono Y."/>
            <person name="Uchiyama I."/>
            <person name="Ito T."/>
            <person name="Fujiyama A."/>
            <person name="Inagaki F."/>
            <person name="Takami H."/>
        </authorList>
    </citation>
    <scope>NUCLEOTIDE SEQUENCE</scope>
    <source>
        <strain evidence="1">Expedition CK06-06</strain>
    </source>
</reference>
<organism evidence="1">
    <name type="scientific">marine sediment metagenome</name>
    <dbReference type="NCBI Taxonomy" id="412755"/>
    <lineage>
        <taxon>unclassified sequences</taxon>
        <taxon>metagenomes</taxon>
        <taxon>ecological metagenomes</taxon>
    </lineage>
</organism>
<comment type="caution">
    <text evidence="1">The sequence shown here is derived from an EMBL/GenBank/DDBJ whole genome shotgun (WGS) entry which is preliminary data.</text>
</comment>
<proteinExistence type="predicted"/>
<protein>
    <submittedName>
        <fullName evidence="1">Uncharacterized protein</fullName>
    </submittedName>
</protein>
<dbReference type="EMBL" id="BARW01022638">
    <property type="protein sequence ID" value="GAI88240.1"/>
    <property type="molecule type" value="Genomic_DNA"/>
</dbReference>
<dbReference type="Gene3D" id="1.50.10.20">
    <property type="match status" value="1"/>
</dbReference>